<dbReference type="AlphaFoldDB" id="A0A921H2X0"/>
<dbReference type="InterPro" id="IPR013249">
    <property type="entry name" value="RNA_pol_sigma70_r4_t2"/>
</dbReference>
<feature type="domain" description="RNA polymerase sigma factor 70 region 4 type 2" evidence="4">
    <location>
        <begin position="295"/>
        <end position="336"/>
    </location>
</feature>
<dbReference type="EMBL" id="DYVS01000061">
    <property type="protein sequence ID" value="HJF69735.1"/>
    <property type="molecule type" value="Genomic_DNA"/>
</dbReference>
<evidence type="ECO:0000256" key="2">
    <source>
        <dbReference type="ARBA" id="ARBA00023082"/>
    </source>
</evidence>
<keyword evidence="2" id="KW-0731">Sigma factor</keyword>
<dbReference type="GO" id="GO:0016987">
    <property type="term" value="F:sigma factor activity"/>
    <property type="evidence" value="ECO:0007669"/>
    <property type="project" value="UniProtKB-KW"/>
</dbReference>
<dbReference type="Pfam" id="PF08281">
    <property type="entry name" value="Sigma70_r4_2"/>
    <property type="match status" value="1"/>
</dbReference>
<reference evidence="5" key="1">
    <citation type="journal article" date="2021" name="PeerJ">
        <title>Extensive microbial diversity within the chicken gut microbiome revealed by metagenomics and culture.</title>
        <authorList>
            <person name="Gilroy R."/>
            <person name="Ravi A."/>
            <person name="Getino M."/>
            <person name="Pursley I."/>
            <person name="Horton D.L."/>
            <person name="Alikhan N.F."/>
            <person name="Baker D."/>
            <person name="Gharbi K."/>
            <person name="Hall N."/>
            <person name="Watson M."/>
            <person name="Adriaenssens E.M."/>
            <person name="Foster-Nyarko E."/>
            <person name="Jarju S."/>
            <person name="Secka A."/>
            <person name="Antonio M."/>
            <person name="Oren A."/>
            <person name="Chaudhuri R.R."/>
            <person name="La Ragione R."/>
            <person name="Hildebrand F."/>
            <person name="Pallen M.J."/>
        </authorList>
    </citation>
    <scope>NUCLEOTIDE SEQUENCE</scope>
    <source>
        <strain evidence="5">6966</strain>
    </source>
</reference>
<keyword evidence="3" id="KW-0804">Transcription</keyword>
<sequence>MFNNMQISNKEYREMGEDECLAGEEDEEFREDVQGASRDVKPGAYLRDVGKKYAGIREEDFYQFMLYKFRQDDVDFIMDIFEGTDFLGPSILKAYKKDYQGELTFRELMDELYIYLKKEDWKVLAGFRGECSLVVWLRTIASNFFKQFYKRNHLNERAFPGERFNMDSPYSTEYDLVSLIERVSGEKEKKLLFLKYVQRFSDEETLIKMKLKDNKAFERLHRLAIERAERVAAQDEFLSAVFFEEIKGGVSKVPLSEVNGNYPPETIVVPEWSCDLTTEQMKKIVRNIISKWKTETYRRVIELRLLEGKSTEETAEEMGVTPGKVYNYLNIAYKRLLTEVQNNKSKYYA</sequence>
<dbReference type="Gene3D" id="1.10.10.10">
    <property type="entry name" value="Winged helix-like DNA-binding domain superfamily/Winged helix DNA-binding domain"/>
    <property type="match status" value="1"/>
</dbReference>
<gene>
    <name evidence="5" type="ORF">K8V05_03160</name>
</gene>
<evidence type="ECO:0000256" key="1">
    <source>
        <dbReference type="ARBA" id="ARBA00023015"/>
    </source>
</evidence>
<organism evidence="5 6">
    <name type="scientific">Butyricimonas virosa</name>
    <dbReference type="NCBI Taxonomy" id="544645"/>
    <lineage>
        <taxon>Bacteria</taxon>
        <taxon>Pseudomonadati</taxon>
        <taxon>Bacteroidota</taxon>
        <taxon>Bacteroidia</taxon>
        <taxon>Bacteroidales</taxon>
        <taxon>Odoribacteraceae</taxon>
        <taxon>Butyricimonas</taxon>
    </lineage>
</organism>
<protein>
    <recommendedName>
        <fullName evidence="4">RNA polymerase sigma factor 70 region 4 type 2 domain-containing protein</fullName>
    </recommendedName>
</protein>
<name>A0A921H2X0_9BACT</name>
<dbReference type="GO" id="GO:0006352">
    <property type="term" value="P:DNA-templated transcription initiation"/>
    <property type="evidence" value="ECO:0007669"/>
    <property type="project" value="InterPro"/>
</dbReference>
<comment type="caution">
    <text evidence="5">The sequence shown here is derived from an EMBL/GenBank/DDBJ whole genome shotgun (WGS) entry which is preliminary data.</text>
</comment>
<dbReference type="InterPro" id="IPR013324">
    <property type="entry name" value="RNA_pol_sigma_r3/r4-like"/>
</dbReference>
<dbReference type="Proteomes" id="UP000742098">
    <property type="component" value="Unassembled WGS sequence"/>
</dbReference>
<dbReference type="PANTHER" id="PTHR43133:SF51">
    <property type="entry name" value="RNA POLYMERASE SIGMA FACTOR"/>
    <property type="match status" value="1"/>
</dbReference>
<keyword evidence="1" id="KW-0805">Transcription regulation</keyword>
<dbReference type="SUPFAM" id="SSF88659">
    <property type="entry name" value="Sigma3 and sigma4 domains of RNA polymerase sigma factors"/>
    <property type="match status" value="1"/>
</dbReference>
<proteinExistence type="predicted"/>
<dbReference type="InterPro" id="IPR036388">
    <property type="entry name" value="WH-like_DNA-bd_sf"/>
</dbReference>
<accession>A0A921H2X0</accession>
<dbReference type="GO" id="GO:0003677">
    <property type="term" value="F:DNA binding"/>
    <property type="evidence" value="ECO:0007669"/>
    <property type="project" value="InterPro"/>
</dbReference>
<evidence type="ECO:0000259" key="4">
    <source>
        <dbReference type="Pfam" id="PF08281"/>
    </source>
</evidence>
<evidence type="ECO:0000313" key="5">
    <source>
        <dbReference type="EMBL" id="HJF69735.1"/>
    </source>
</evidence>
<reference evidence="5" key="2">
    <citation type="submission" date="2021-09" db="EMBL/GenBank/DDBJ databases">
        <authorList>
            <person name="Gilroy R."/>
        </authorList>
    </citation>
    <scope>NUCLEOTIDE SEQUENCE</scope>
    <source>
        <strain evidence="5">6966</strain>
    </source>
</reference>
<evidence type="ECO:0000256" key="3">
    <source>
        <dbReference type="ARBA" id="ARBA00023163"/>
    </source>
</evidence>
<dbReference type="InterPro" id="IPR039425">
    <property type="entry name" value="RNA_pol_sigma-70-like"/>
</dbReference>
<dbReference type="PANTHER" id="PTHR43133">
    <property type="entry name" value="RNA POLYMERASE ECF-TYPE SIGMA FACTO"/>
    <property type="match status" value="1"/>
</dbReference>
<evidence type="ECO:0000313" key="6">
    <source>
        <dbReference type="Proteomes" id="UP000742098"/>
    </source>
</evidence>